<sequence length="636" mass="71584">MKPLALAVVEDNHEEVKRLLIKYHDEKRADLHEFYKEIGMLFHITVNIETATLLLKHGADINVKNKIIETPLFTAARNRGSPIEYMEFLIANGADVNAENNMEDTPLHCAIIAQNYKVDIIRMLARNGANINALNNEGESPLHIIAKNGYLKVDPIESLRKVLKHKIFGDLFRETYVESSHYHSPNEFDSPGTIVKELIENGANPNLVNRFGKSILHLALENEDADVDVVTELIKNEVNTELVTLQEGYAPLHIAVNNMKSKLSIVEAVLETNVQVDVLDEKQNTPLHLAVGNDNTNFDIIKKLLNSGADINAKNSYNNTPLHISAKLKPNVIEELLKWSPDIDTRNFNGDTPLTVAIRFSACPDIVKCLLKAGADPNCKNVSNNTPLQLAVENCHIVINVAKEIIVDFVLHNIKTATSKMKSYLDFEKKYTNSLKKCLDHISTVNPPSIEESRRSKLLIIEYLLAYGAEINYKALQGLSPLDIAIKKLENQVDNGSCAKLLIKYAVLRNYANNSYKKIVNLNGYKSFNCYKELANYFESCITEVKRLNKDRIRSLSLYEYLTKRNYCAAVENSGSDGEGSGSIEDDPQIVDVIIASVAKKKYPIYEEILINSVKISTYLSKMMNHSIYCYVEDRE</sequence>
<keyword evidence="14" id="KW-1185">Reference proteome</keyword>
<dbReference type="Gene3D" id="1.25.40.20">
    <property type="entry name" value="Ankyrin repeat-containing domain"/>
    <property type="match status" value="3"/>
</dbReference>
<dbReference type="Pfam" id="PF00023">
    <property type="entry name" value="Ank"/>
    <property type="match status" value="1"/>
</dbReference>
<name>A0A8X6X157_9ARAC</name>
<dbReference type="PROSITE" id="PS50088">
    <property type="entry name" value="ANK_REPEAT"/>
    <property type="match status" value="5"/>
</dbReference>
<feature type="repeat" description="ANK" evidence="12">
    <location>
        <begin position="349"/>
        <end position="382"/>
    </location>
</feature>
<dbReference type="InterPro" id="IPR002110">
    <property type="entry name" value="Ankyrin_rpt"/>
</dbReference>
<dbReference type="InterPro" id="IPR051165">
    <property type="entry name" value="Multifunctional_ANK_Repeat"/>
</dbReference>
<evidence type="ECO:0000256" key="7">
    <source>
        <dbReference type="ARBA" id="ARBA00022699"/>
    </source>
</evidence>
<dbReference type="SUPFAM" id="SSF48403">
    <property type="entry name" value="Ankyrin repeat"/>
    <property type="match status" value="3"/>
</dbReference>
<dbReference type="Pfam" id="PF12796">
    <property type="entry name" value="Ank_2"/>
    <property type="match status" value="2"/>
</dbReference>
<comment type="subcellular location">
    <subcellularLocation>
        <location evidence="2">Secreted</location>
    </subcellularLocation>
    <subcellularLocation>
        <location evidence="1">Target cell membrane</location>
    </subcellularLocation>
</comment>
<evidence type="ECO:0000256" key="12">
    <source>
        <dbReference type="PROSITE-ProRule" id="PRU00023"/>
    </source>
</evidence>
<dbReference type="InterPro" id="IPR036770">
    <property type="entry name" value="Ankyrin_rpt-contain_sf"/>
</dbReference>
<dbReference type="GO" id="GO:0090729">
    <property type="term" value="F:toxin activity"/>
    <property type="evidence" value="ECO:0007669"/>
    <property type="project" value="UniProtKB-KW"/>
</dbReference>
<organism evidence="13 14">
    <name type="scientific">Trichonephila inaurata madagascariensis</name>
    <dbReference type="NCBI Taxonomy" id="2747483"/>
    <lineage>
        <taxon>Eukaryota</taxon>
        <taxon>Metazoa</taxon>
        <taxon>Ecdysozoa</taxon>
        <taxon>Arthropoda</taxon>
        <taxon>Chelicerata</taxon>
        <taxon>Arachnida</taxon>
        <taxon>Araneae</taxon>
        <taxon>Araneomorphae</taxon>
        <taxon>Entelegynae</taxon>
        <taxon>Araneoidea</taxon>
        <taxon>Nephilidae</taxon>
        <taxon>Trichonephila</taxon>
        <taxon>Trichonephila inaurata</taxon>
    </lineage>
</organism>
<dbReference type="GO" id="GO:0005576">
    <property type="term" value="C:extracellular region"/>
    <property type="evidence" value="ECO:0007669"/>
    <property type="project" value="UniProtKB-SubCell"/>
</dbReference>
<dbReference type="PANTHER" id="PTHR24123">
    <property type="entry name" value="ANKYRIN REPEAT-CONTAINING"/>
    <property type="match status" value="1"/>
</dbReference>
<keyword evidence="5" id="KW-1052">Target cell membrane</keyword>
<evidence type="ECO:0000256" key="8">
    <source>
        <dbReference type="ARBA" id="ARBA00022737"/>
    </source>
</evidence>
<feature type="repeat" description="ANK" evidence="12">
    <location>
        <begin position="102"/>
        <end position="136"/>
    </location>
</feature>
<evidence type="ECO:0000313" key="13">
    <source>
        <dbReference type="EMBL" id="GFY44016.1"/>
    </source>
</evidence>
<keyword evidence="8" id="KW-0677">Repeat</keyword>
<evidence type="ECO:0000256" key="9">
    <source>
        <dbReference type="ARBA" id="ARBA00023028"/>
    </source>
</evidence>
<evidence type="ECO:0000256" key="11">
    <source>
        <dbReference type="ARBA" id="ARBA00023298"/>
    </source>
</evidence>
<dbReference type="PROSITE" id="PS50297">
    <property type="entry name" value="ANK_REP_REGION"/>
    <property type="match status" value="4"/>
</dbReference>
<dbReference type="PRINTS" id="PR01415">
    <property type="entry name" value="ANKYRIN"/>
</dbReference>
<gene>
    <name evidence="13" type="primary">ANK1_5</name>
    <name evidence="13" type="ORF">TNIN_139441</name>
</gene>
<keyword evidence="9" id="KW-0638">Presynaptic neurotoxin</keyword>
<dbReference type="Proteomes" id="UP000886998">
    <property type="component" value="Unassembled WGS sequence"/>
</dbReference>
<feature type="repeat" description="ANK" evidence="12">
    <location>
        <begin position="282"/>
        <end position="316"/>
    </location>
</feature>
<keyword evidence="11" id="KW-0472">Membrane</keyword>
<keyword evidence="10 12" id="KW-0040">ANK repeat</keyword>
<evidence type="ECO:0000256" key="6">
    <source>
        <dbReference type="ARBA" id="ARBA00022656"/>
    </source>
</evidence>
<keyword evidence="11" id="KW-1053">Target membrane</keyword>
<comment type="caution">
    <text evidence="13">The sequence shown here is derived from an EMBL/GenBank/DDBJ whole genome shotgun (WGS) entry which is preliminary data.</text>
</comment>
<keyword evidence="6" id="KW-0800">Toxin</keyword>
<dbReference type="SMART" id="SM00248">
    <property type="entry name" value="ANK"/>
    <property type="match status" value="11"/>
</dbReference>
<dbReference type="PANTHER" id="PTHR24123:SF33">
    <property type="entry name" value="PROTEIN HOS4"/>
    <property type="match status" value="1"/>
</dbReference>
<reference evidence="13" key="1">
    <citation type="submission" date="2020-08" db="EMBL/GenBank/DDBJ databases">
        <title>Multicomponent nature underlies the extraordinary mechanical properties of spider dragline silk.</title>
        <authorList>
            <person name="Kono N."/>
            <person name="Nakamura H."/>
            <person name="Mori M."/>
            <person name="Yoshida Y."/>
            <person name="Ohtoshi R."/>
            <person name="Malay A.D."/>
            <person name="Moran D.A.P."/>
            <person name="Tomita M."/>
            <person name="Numata K."/>
            <person name="Arakawa K."/>
        </authorList>
    </citation>
    <scope>NUCLEOTIDE SEQUENCE</scope>
</reference>
<dbReference type="GO" id="GO:0044231">
    <property type="term" value="C:host cell presynaptic membrane"/>
    <property type="evidence" value="ECO:0007669"/>
    <property type="project" value="UniProtKB-KW"/>
</dbReference>
<keyword evidence="3" id="KW-0268">Exocytosis</keyword>
<dbReference type="AlphaFoldDB" id="A0A8X6X157"/>
<dbReference type="GO" id="GO:0044218">
    <property type="term" value="C:other organism cell membrane"/>
    <property type="evidence" value="ECO:0007669"/>
    <property type="project" value="UniProtKB-KW"/>
</dbReference>
<keyword evidence="4" id="KW-0964">Secreted</keyword>
<dbReference type="GO" id="GO:0006887">
    <property type="term" value="P:exocytosis"/>
    <property type="evidence" value="ECO:0007669"/>
    <property type="project" value="UniProtKB-KW"/>
</dbReference>
<protein>
    <submittedName>
        <fullName evidence="13">Ankyrin-1</fullName>
    </submittedName>
</protein>
<evidence type="ECO:0000256" key="4">
    <source>
        <dbReference type="ARBA" id="ARBA00022525"/>
    </source>
</evidence>
<accession>A0A8X6X157</accession>
<evidence type="ECO:0000256" key="10">
    <source>
        <dbReference type="ARBA" id="ARBA00023043"/>
    </source>
</evidence>
<dbReference type="OrthoDB" id="7464126at2759"/>
<evidence type="ECO:0000256" key="3">
    <source>
        <dbReference type="ARBA" id="ARBA00022483"/>
    </source>
</evidence>
<proteinExistence type="predicted"/>
<feature type="repeat" description="ANK" evidence="12">
    <location>
        <begin position="247"/>
        <end position="281"/>
    </location>
</feature>
<dbReference type="EMBL" id="BMAV01004004">
    <property type="protein sequence ID" value="GFY44016.1"/>
    <property type="molecule type" value="Genomic_DNA"/>
</dbReference>
<evidence type="ECO:0000256" key="2">
    <source>
        <dbReference type="ARBA" id="ARBA00004613"/>
    </source>
</evidence>
<evidence type="ECO:0000256" key="5">
    <source>
        <dbReference type="ARBA" id="ARBA00022537"/>
    </source>
</evidence>
<keyword evidence="7" id="KW-0528">Neurotoxin</keyword>
<evidence type="ECO:0000256" key="1">
    <source>
        <dbReference type="ARBA" id="ARBA00004175"/>
    </source>
</evidence>
<feature type="repeat" description="ANK" evidence="12">
    <location>
        <begin position="70"/>
        <end position="101"/>
    </location>
</feature>
<evidence type="ECO:0000313" key="14">
    <source>
        <dbReference type="Proteomes" id="UP000886998"/>
    </source>
</evidence>